<gene>
    <name evidence="1" type="ORF">O181_054189</name>
</gene>
<comment type="caution">
    <text evidence="1">The sequence shown here is derived from an EMBL/GenBank/DDBJ whole genome shotgun (WGS) entry which is preliminary data.</text>
</comment>
<evidence type="ECO:0000313" key="1">
    <source>
        <dbReference type="EMBL" id="MBW0514474.1"/>
    </source>
</evidence>
<organism evidence="1 2">
    <name type="scientific">Austropuccinia psidii MF-1</name>
    <dbReference type="NCBI Taxonomy" id="1389203"/>
    <lineage>
        <taxon>Eukaryota</taxon>
        <taxon>Fungi</taxon>
        <taxon>Dikarya</taxon>
        <taxon>Basidiomycota</taxon>
        <taxon>Pucciniomycotina</taxon>
        <taxon>Pucciniomycetes</taxon>
        <taxon>Pucciniales</taxon>
        <taxon>Sphaerophragmiaceae</taxon>
        <taxon>Austropuccinia</taxon>
    </lineage>
</organism>
<dbReference type="Gene3D" id="3.30.420.10">
    <property type="entry name" value="Ribonuclease H-like superfamily/Ribonuclease H"/>
    <property type="match status" value="1"/>
</dbReference>
<accession>A0A9Q3E447</accession>
<dbReference type="InterPro" id="IPR036397">
    <property type="entry name" value="RNaseH_sf"/>
</dbReference>
<name>A0A9Q3E447_9BASI</name>
<dbReference type="EMBL" id="AVOT02024041">
    <property type="protein sequence ID" value="MBW0514474.1"/>
    <property type="molecule type" value="Genomic_DNA"/>
</dbReference>
<dbReference type="AlphaFoldDB" id="A0A9Q3E447"/>
<sequence>MIQTLEAMVRRFCAYVLELKYCDGFNHDWCTLLPALELAYKTSIHGSTNKTPAPIEKGWYRKLPQDSLSRDLVEIHPTDASFKGMLHRA</sequence>
<proteinExistence type="predicted"/>
<protein>
    <submittedName>
        <fullName evidence="1">Uncharacterized protein</fullName>
    </submittedName>
</protein>
<dbReference type="Proteomes" id="UP000765509">
    <property type="component" value="Unassembled WGS sequence"/>
</dbReference>
<keyword evidence="2" id="KW-1185">Reference proteome</keyword>
<reference evidence="1" key="1">
    <citation type="submission" date="2021-03" db="EMBL/GenBank/DDBJ databases">
        <title>Draft genome sequence of rust myrtle Austropuccinia psidii MF-1, a brazilian biotype.</title>
        <authorList>
            <person name="Quecine M.C."/>
            <person name="Pachon D.M.R."/>
            <person name="Bonatelli M.L."/>
            <person name="Correr F.H."/>
            <person name="Franceschini L.M."/>
            <person name="Leite T.F."/>
            <person name="Margarido G.R.A."/>
            <person name="Almeida C.A."/>
            <person name="Ferrarezi J.A."/>
            <person name="Labate C.A."/>
        </authorList>
    </citation>
    <scope>NUCLEOTIDE SEQUENCE</scope>
    <source>
        <strain evidence="1">MF-1</strain>
    </source>
</reference>
<evidence type="ECO:0000313" key="2">
    <source>
        <dbReference type="Proteomes" id="UP000765509"/>
    </source>
</evidence>
<dbReference type="GO" id="GO:0003676">
    <property type="term" value="F:nucleic acid binding"/>
    <property type="evidence" value="ECO:0007669"/>
    <property type="project" value="InterPro"/>
</dbReference>
<dbReference type="OrthoDB" id="2595244at2759"/>